<dbReference type="Gene3D" id="3.10.180.10">
    <property type="entry name" value="2,3-Dihydroxybiphenyl 1,2-Dioxygenase, domain 1"/>
    <property type="match status" value="1"/>
</dbReference>
<sequence length="134" mass="14846">MPRPSLRVTSVTIGTDRPNDLAHFYAELLGWPVSADEPAVPGDPVRGGWAQIRPPEGESGPTLNFEFERYFTAPVWPAEEARQTASQHLDVWVEDLDAAVGWAVEHGARLAEVQPQDDVRVLFDPSGHPFCLFL</sequence>
<dbReference type="GO" id="GO:0051213">
    <property type="term" value="F:dioxygenase activity"/>
    <property type="evidence" value="ECO:0007669"/>
    <property type="project" value="UniProtKB-KW"/>
</dbReference>
<reference evidence="2 3" key="1">
    <citation type="journal article" date="2009" name="Stand. Genomic Sci.">
        <title>Complete genome sequence of Beutenbergia cavernae type strain (HKI 0122).</title>
        <authorList>
            <person name="Land M."/>
            <person name="Pukall R."/>
            <person name="Abt B."/>
            <person name="Goker M."/>
            <person name="Rohde M."/>
            <person name="Glavina Del Rio T."/>
            <person name="Tice H."/>
            <person name="Copeland A."/>
            <person name="Cheng J.F."/>
            <person name="Lucas S."/>
            <person name="Chen F."/>
            <person name="Nolan M."/>
            <person name="Bruce D."/>
            <person name="Goodwin L."/>
            <person name="Pitluck S."/>
            <person name="Ivanova N."/>
            <person name="Mavromatis K."/>
            <person name="Ovchinnikova G."/>
            <person name="Pati A."/>
            <person name="Chen A."/>
            <person name="Palaniappan K."/>
            <person name="Hauser L."/>
            <person name="Chang Y.J."/>
            <person name="Jefferies C.C."/>
            <person name="Saunders E."/>
            <person name="Brettin T."/>
            <person name="Detter J.C."/>
            <person name="Han C."/>
            <person name="Chain P."/>
            <person name="Bristow J."/>
            <person name="Eisen J.A."/>
            <person name="Markowitz V."/>
            <person name="Hugenholtz P."/>
            <person name="Kyrpides N.C."/>
            <person name="Klenk H.P."/>
            <person name="Lapidus A."/>
        </authorList>
    </citation>
    <scope>NUCLEOTIDE SEQUENCE [LARGE SCALE GENOMIC DNA]</scope>
    <source>
        <strain evidence="3">ATCC BAA-8 / DSM 12333 / NBRC 16432</strain>
    </source>
</reference>
<dbReference type="EMBL" id="CP001618">
    <property type="protein sequence ID" value="ACQ78431.1"/>
    <property type="molecule type" value="Genomic_DNA"/>
</dbReference>
<dbReference type="CDD" id="cd06587">
    <property type="entry name" value="VOC"/>
    <property type="match status" value="1"/>
</dbReference>
<dbReference type="AlphaFoldDB" id="C5BVJ1"/>
<keyword evidence="2" id="KW-0223">Dioxygenase</keyword>
<proteinExistence type="predicted"/>
<dbReference type="OrthoDB" id="1645442at2"/>
<accession>C5BVJ1</accession>
<dbReference type="PANTHER" id="PTHR35908">
    <property type="entry name" value="HYPOTHETICAL FUSION PROTEIN"/>
    <property type="match status" value="1"/>
</dbReference>
<dbReference type="KEGG" id="bcv:Bcav_0166"/>
<gene>
    <name evidence="2" type="ordered locus">Bcav_0166</name>
</gene>
<organism evidence="2 3">
    <name type="scientific">Beutenbergia cavernae (strain ATCC BAA-8 / DSM 12333 / CCUG 43141 / JCM 11478 / NBRC 16432 / NCIMB 13614 / HKI 0122)</name>
    <dbReference type="NCBI Taxonomy" id="471853"/>
    <lineage>
        <taxon>Bacteria</taxon>
        <taxon>Bacillati</taxon>
        <taxon>Actinomycetota</taxon>
        <taxon>Actinomycetes</taxon>
        <taxon>Micrococcales</taxon>
        <taxon>Beutenbergiaceae</taxon>
        <taxon>Beutenbergia</taxon>
    </lineage>
</organism>
<dbReference type="SUPFAM" id="SSF54593">
    <property type="entry name" value="Glyoxalase/Bleomycin resistance protein/Dihydroxybiphenyl dioxygenase"/>
    <property type="match status" value="1"/>
</dbReference>
<name>C5BVJ1_BEUC1</name>
<evidence type="ECO:0000313" key="3">
    <source>
        <dbReference type="Proteomes" id="UP000007962"/>
    </source>
</evidence>
<keyword evidence="2" id="KW-0560">Oxidoreductase</keyword>
<dbReference type="HOGENOM" id="CLU_108054_2_0_11"/>
<evidence type="ECO:0000259" key="1">
    <source>
        <dbReference type="PROSITE" id="PS51819"/>
    </source>
</evidence>
<dbReference type="STRING" id="471853.Bcav_0166"/>
<dbReference type="Pfam" id="PF18029">
    <property type="entry name" value="Glyoxalase_6"/>
    <property type="match status" value="1"/>
</dbReference>
<dbReference type="InterPro" id="IPR041581">
    <property type="entry name" value="Glyoxalase_6"/>
</dbReference>
<dbReference type="RefSeq" id="WP_012725211.1">
    <property type="nucleotide sequence ID" value="NC_012669.1"/>
</dbReference>
<evidence type="ECO:0000313" key="2">
    <source>
        <dbReference type="EMBL" id="ACQ78431.1"/>
    </source>
</evidence>
<dbReference type="PROSITE" id="PS51819">
    <property type="entry name" value="VOC"/>
    <property type="match status" value="1"/>
</dbReference>
<dbReference type="PANTHER" id="PTHR35908:SF1">
    <property type="entry name" value="CONSERVED PROTEIN"/>
    <property type="match status" value="1"/>
</dbReference>
<dbReference type="Proteomes" id="UP000007962">
    <property type="component" value="Chromosome"/>
</dbReference>
<dbReference type="InterPro" id="IPR037523">
    <property type="entry name" value="VOC_core"/>
</dbReference>
<feature type="domain" description="VOC" evidence="1">
    <location>
        <begin position="7"/>
        <end position="134"/>
    </location>
</feature>
<protein>
    <submittedName>
        <fullName evidence="2">Glyoxalase/bleomycin resistance protein/dioxygenase</fullName>
    </submittedName>
</protein>
<dbReference type="InterPro" id="IPR029068">
    <property type="entry name" value="Glyas_Bleomycin-R_OHBP_Dase"/>
</dbReference>
<dbReference type="eggNOG" id="COG0346">
    <property type="taxonomic scope" value="Bacteria"/>
</dbReference>
<keyword evidence="3" id="KW-1185">Reference proteome</keyword>